<reference evidence="1" key="1">
    <citation type="journal article" date="2023" name="Front. Microbiol.">
        <title>Phylogeography and host specificity of Pasteurellaceae pathogenic to sea-farmed fish in the north-east Atlantic.</title>
        <authorList>
            <person name="Gulla S."/>
            <person name="Colquhoun D.J."/>
            <person name="Olsen A.B."/>
            <person name="Spilsberg B."/>
            <person name="Lagesen K."/>
            <person name="Aakesson C.P."/>
            <person name="Strom S."/>
            <person name="Manji F."/>
            <person name="Birkbeck T.H."/>
            <person name="Nilsen H.K."/>
        </authorList>
    </citation>
    <scope>NUCLEOTIDE SEQUENCE</scope>
    <source>
        <strain evidence="1">TW16_20</strain>
    </source>
</reference>
<protein>
    <submittedName>
        <fullName evidence="1">Virulence protein</fullName>
    </submittedName>
</protein>
<gene>
    <name evidence="1" type="ORF">QJU93_10580</name>
</gene>
<accession>A0AAJ6NBN4</accession>
<comment type="caution">
    <text evidence="1">The sequence shown here is derived from an EMBL/GenBank/DDBJ whole genome shotgun (WGS) entry which is preliminary data.</text>
</comment>
<dbReference type="Proteomes" id="UP001236239">
    <property type="component" value="Unassembled WGS sequence"/>
</dbReference>
<dbReference type="Gene3D" id="3.30.70.240">
    <property type="match status" value="1"/>
</dbReference>
<proteinExistence type="predicted"/>
<dbReference type="RefSeq" id="WP_306375074.1">
    <property type="nucleotide sequence ID" value="NZ_JASAYL010000022.1"/>
</dbReference>
<organism evidence="1 2">
    <name type="scientific">Phocoenobacter skyensis</name>
    <dbReference type="NCBI Taxonomy" id="97481"/>
    <lineage>
        <taxon>Bacteria</taxon>
        <taxon>Pseudomonadati</taxon>
        <taxon>Pseudomonadota</taxon>
        <taxon>Gammaproteobacteria</taxon>
        <taxon>Pasteurellales</taxon>
        <taxon>Pasteurellaceae</taxon>
        <taxon>Phocoenobacter</taxon>
    </lineage>
</organism>
<name>A0AAJ6NBN4_9PAST</name>
<evidence type="ECO:0000313" key="2">
    <source>
        <dbReference type="Proteomes" id="UP001236239"/>
    </source>
</evidence>
<dbReference type="AlphaFoldDB" id="A0AAJ6NBN4"/>
<sequence length="93" mass="11175">MYAIIFDLEIEALKKHYNEPYHKAYFEIKSELEKYGFIWKYSNFYLSDKDLTAVYSAIKKLSKIKWFKDSVLILAYLKLMIGQILQILLKIIK</sequence>
<evidence type="ECO:0000313" key="1">
    <source>
        <dbReference type="EMBL" id="MDP8173802.1"/>
    </source>
</evidence>
<dbReference type="EMBL" id="JASAYQ010000029">
    <property type="protein sequence ID" value="MDP8173802.1"/>
    <property type="molecule type" value="Genomic_DNA"/>
</dbReference>